<comment type="caution">
    <text evidence="1">The sequence shown here is derived from an EMBL/GenBank/DDBJ whole genome shotgun (WGS) entry which is preliminary data.</text>
</comment>
<organism evidence="1 2">
    <name type="scientific">Penicillium egyptiacum</name>
    <dbReference type="NCBI Taxonomy" id="1303716"/>
    <lineage>
        <taxon>Eukaryota</taxon>
        <taxon>Fungi</taxon>
        <taxon>Dikarya</taxon>
        <taxon>Ascomycota</taxon>
        <taxon>Pezizomycotina</taxon>
        <taxon>Eurotiomycetes</taxon>
        <taxon>Eurotiomycetidae</taxon>
        <taxon>Eurotiales</taxon>
        <taxon>Aspergillaceae</taxon>
        <taxon>Penicillium</taxon>
    </lineage>
</organism>
<dbReference type="OrthoDB" id="4499271at2759"/>
<sequence>MNSSMYMWKYVQRRDEPPRTYAFEEERLKALNDQARPAADVARILDEAQVPNVLWGMMAICLVGEWNDDEDDVEFLVLDHLITAASNALVAAGFTPCTDPGCRAVQTEKNHHPIPAVHFHLKAQYPQHNMLRLYPKSGHLWWHPDFDLGPPTADDPDLMLSNDPRLPPYAVQGMSGPWTELYPIKILNRSSCTEAVWWLLFRDLDHANNYDLVWSMMIYSLMLYPKGITLCPKFQPMWEEFTLPERRLHAGNGAQHLDSGRR</sequence>
<proteinExistence type="predicted"/>
<gene>
    <name evidence="1" type="ORF">PEGY_LOCUS6448</name>
</gene>
<keyword evidence="2" id="KW-1185">Reference proteome</keyword>
<accession>A0A9W4P645</accession>
<dbReference type="EMBL" id="CAJVRC010000869">
    <property type="protein sequence ID" value="CAG8901331.1"/>
    <property type="molecule type" value="Genomic_DNA"/>
</dbReference>
<protein>
    <submittedName>
        <fullName evidence="1">Uncharacterized protein</fullName>
    </submittedName>
</protein>
<dbReference type="Proteomes" id="UP001154252">
    <property type="component" value="Unassembled WGS sequence"/>
</dbReference>
<dbReference type="AlphaFoldDB" id="A0A9W4P645"/>
<evidence type="ECO:0000313" key="1">
    <source>
        <dbReference type="EMBL" id="CAG8901331.1"/>
    </source>
</evidence>
<evidence type="ECO:0000313" key="2">
    <source>
        <dbReference type="Proteomes" id="UP001154252"/>
    </source>
</evidence>
<reference evidence="1" key="1">
    <citation type="submission" date="2021-07" db="EMBL/GenBank/DDBJ databases">
        <authorList>
            <person name="Branca A.L. A."/>
        </authorList>
    </citation>
    <scope>NUCLEOTIDE SEQUENCE</scope>
</reference>
<name>A0A9W4P645_9EURO</name>